<feature type="domain" description="Dynamin N-terminal" evidence="2">
    <location>
        <begin position="43"/>
        <end position="214"/>
    </location>
</feature>
<dbReference type="RefSeq" id="WP_137814260.1">
    <property type="nucleotide sequence ID" value="NZ_BJFL01000012.1"/>
</dbReference>
<dbReference type="SUPFAM" id="SSF52540">
    <property type="entry name" value="P-loop containing nucleoside triphosphate hydrolases"/>
    <property type="match status" value="1"/>
</dbReference>
<dbReference type="InterPro" id="IPR051943">
    <property type="entry name" value="TRAFAC_Dynamin-like_GTPase"/>
</dbReference>
<feature type="coiled-coil region" evidence="1">
    <location>
        <begin position="554"/>
        <end position="596"/>
    </location>
</feature>
<dbReference type="EMBL" id="BJFL01000012">
    <property type="protein sequence ID" value="GDY31181.1"/>
    <property type="molecule type" value="Genomic_DNA"/>
</dbReference>
<keyword evidence="4" id="KW-1185">Reference proteome</keyword>
<organism evidence="3 4">
    <name type="scientific">Gandjariella thermophila</name>
    <dbReference type="NCBI Taxonomy" id="1931992"/>
    <lineage>
        <taxon>Bacteria</taxon>
        <taxon>Bacillati</taxon>
        <taxon>Actinomycetota</taxon>
        <taxon>Actinomycetes</taxon>
        <taxon>Pseudonocardiales</taxon>
        <taxon>Pseudonocardiaceae</taxon>
        <taxon>Gandjariella</taxon>
    </lineage>
</organism>
<dbReference type="PANTHER" id="PTHR43681">
    <property type="entry name" value="TRANSMEMBRANE GTPASE FZO"/>
    <property type="match status" value="1"/>
</dbReference>
<dbReference type="InterPro" id="IPR027417">
    <property type="entry name" value="P-loop_NTPase"/>
</dbReference>
<dbReference type="Gene3D" id="3.40.50.300">
    <property type="entry name" value="P-loop containing nucleotide triphosphate hydrolases"/>
    <property type="match status" value="1"/>
</dbReference>
<dbReference type="AlphaFoldDB" id="A0A4D4J3U4"/>
<evidence type="ECO:0000313" key="4">
    <source>
        <dbReference type="Proteomes" id="UP000298860"/>
    </source>
</evidence>
<dbReference type="OrthoDB" id="3798616at2"/>
<evidence type="ECO:0000313" key="3">
    <source>
        <dbReference type="EMBL" id="GDY31181.1"/>
    </source>
</evidence>
<dbReference type="Pfam" id="PF00350">
    <property type="entry name" value="Dynamin_N"/>
    <property type="match status" value="1"/>
</dbReference>
<comment type="caution">
    <text evidence="3">The sequence shown here is derived from an EMBL/GenBank/DDBJ whole genome shotgun (WGS) entry which is preliminary data.</text>
</comment>
<sequence length="619" mass="67295">MTARPWLDVLDETIGACGNHGSPELVERLRQKRAQLLDPRLRVAVVGEPKQGKSQLVNALLNAPVCAVGDDLTTTVPTIVEYSDTPSAALVRVPAPAPAPAVPRAPAASEERVSVPIDEVTRRIDRKDREKQGKVVGVEIGIPRKLLADGLTLIDTPAVGGPDSARHANTFTALDQADSVLLATEATTELSPAEIDLLRRVTKRCPNALVVLTKIDIAPAWRQVAERTRAQLAEAGLAVPVLAVSAALRLEAARTGDRALNAESGFPDLLASLQRDAGGKGDALARRTVAVVATAAIEEVAAALHTRASTVDSGRATVALSTIQAAQRMVEDLRQRTAKWQNMLADDMADLISDIDYDLRDRTRRILREADRAFSEADPAVVWETFGDWLEDNLAEAAEANFAWLVERSRWIAHKIARLFPVRDDLVLGEEFHVPDDLLDHLVRLERPILERFTVGQKVFTGLRGSYGGVLMVGLATSLAGMKPINAISLAAGVVFGGKTVLDEGEARLKRRQAEAKSAVHRHVDDYFLKFSKECKDTARQVQRSLRDHFAALVEDLQARITATAANAKQALQADADERNRRTTELNQELQRLTALYQRAHALAAPPTALAGTRREITA</sequence>
<reference evidence="4" key="1">
    <citation type="submission" date="2019-04" db="EMBL/GenBank/DDBJ databases">
        <title>Draft genome sequence of Pseudonocardiaceae bacterium SL3-2-4.</title>
        <authorList>
            <person name="Ningsih F."/>
            <person name="Yokota A."/>
            <person name="Sakai Y."/>
            <person name="Nanatani K."/>
            <person name="Yabe S."/>
            <person name="Oetari A."/>
            <person name="Sjamsuridzal W."/>
        </authorList>
    </citation>
    <scope>NUCLEOTIDE SEQUENCE [LARGE SCALE GENOMIC DNA]</scope>
    <source>
        <strain evidence="4">SL3-2-4</strain>
    </source>
</reference>
<dbReference type="InterPro" id="IPR045063">
    <property type="entry name" value="Dynamin_N"/>
</dbReference>
<accession>A0A4D4J3U4</accession>
<proteinExistence type="predicted"/>
<name>A0A4D4J3U4_9PSEU</name>
<dbReference type="Proteomes" id="UP000298860">
    <property type="component" value="Unassembled WGS sequence"/>
</dbReference>
<keyword evidence="1" id="KW-0175">Coiled coil</keyword>
<evidence type="ECO:0000259" key="2">
    <source>
        <dbReference type="Pfam" id="PF00350"/>
    </source>
</evidence>
<gene>
    <name evidence="3" type="ORF">GTS_28140</name>
</gene>
<dbReference type="PANTHER" id="PTHR43681:SF1">
    <property type="entry name" value="SARCALUMENIN"/>
    <property type="match status" value="1"/>
</dbReference>
<protein>
    <submittedName>
        <fullName evidence="3">Isoniazid inducible gene protein IniA</fullName>
    </submittedName>
</protein>
<evidence type="ECO:0000256" key="1">
    <source>
        <dbReference type="SAM" id="Coils"/>
    </source>
</evidence>